<feature type="compositionally biased region" description="Gly residues" evidence="2">
    <location>
        <begin position="280"/>
        <end position="290"/>
    </location>
</feature>
<comment type="caution">
    <text evidence="4">The sequence shown here is derived from an EMBL/GenBank/DDBJ whole genome shotgun (WGS) entry which is preliminary data.</text>
</comment>
<keyword evidence="1" id="KW-0694">RNA-binding</keyword>
<evidence type="ECO:0000313" key="5">
    <source>
        <dbReference type="Proteomes" id="UP000355283"/>
    </source>
</evidence>
<feature type="region of interest" description="Disordered" evidence="2">
    <location>
        <begin position="491"/>
        <end position="564"/>
    </location>
</feature>
<feature type="region of interest" description="Disordered" evidence="2">
    <location>
        <begin position="168"/>
        <end position="202"/>
    </location>
</feature>
<dbReference type="PROSITE" id="PS50177">
    <property type="entry name" value="NTF2_DOMAIN"/>
    <property type="match status" value="1"/>
</dbReference>
<organism evidence="4 5">
    <name type="scientific">Nannochloropsis salina CCMP1776</name>
    <dbReference type="NCBI Taxonomy" id="1027361"/>
    <lineage>
        <taxon>Eukaryota</taxon>
        <taxon>Sar</taxon>
        <taxon>Stramenopiles</taxon>
        <taxon>Ochrophyta</taxon>
        <taxon>Eustigmatophyceae</taxon>
        <taxon>Eustigmatales</taxon>
        <taxon>Monodopsidaceae</taxon>
        <taxon>Microchloropsis</taxon>
        <taxon>Microchloropsis salina</taxon>
    </lineage>
</organism>
<dbReference type="Gene3D" id="3.10.450.50">
    <property type="match status" value="1"/>
</dbReference>
<dbReference type="EMBL" id="SDOX01000008">
    <property type="protein sequence ID" value="TFJ86489.1"/>
    <property type="molecule type" value="Genomic_DNA"/>
</dbReference>
<dbReference type="InterPro" id="IPR032710">
    <property type="entry name" value="NTF2-like_dom_sf"/>
</dbReference>
<dbReference type="OrthoDB" id="203507at2759"/>
<evidence type="ECO:0000313" key="4">
    <source>
        <dbReference type="EMBL" id="TFJ86489.1"/>
    </source>
</evidence>
<name>A0A4D9DD51_9STRA</name>
<dbReference type="PANTHER" id="PTHR10693:SF20">
    <property type="entry name" value="AT27578P"/>
    <property type="match status" value="1"/>
</dbReference>
<dbReference type="InterPro" id="IPR039539">
    <property type="entry name" value="Ras_GTPase_bind_prot"/>
</dbReference>
<feature type="domain" description="NTF2" evidence="3">
    <location>
        <begin position="40"/>
        <end position="163"/>
    </location>
</feature>
<sequence length="564" mass="58745">MASTKSTKSSSETRNTSSGNSSSKCVTNSSYVKKPTPEKVGRRFVLTYYPVMSKSAEDLIKFYKEDSCFSHVPETEEGQDSKAAVGLEEIRARIEALNLGGAVVDIRSVDVQPSKDGGVLVLVQGLMRRRSAPAPSAFVQTFFLAQQENNEAHYYLLNDVFRAWPENPSAHPPSFPSSPGPPTPDPPRQEASPVVASTAAEKEGAMAIARVQAEAMRGQEGVGVQERKETKEEEEEEVETGAVAQAGVERGGKEAWLGSKEEGRGRRRERKKKGMEGEVVGVGGKAGLPGPGEPPPVPMATHTPPARAGGARGEPVKGGGKFKDTEGAGEGSTAAGTARSAPPSWSAVVGRRGEGEEEGKGAGKGAGGVRPSARAAVATLKGRRGGAGTLEAGGARGGEGTGAEGVSRSLYVKCKAEEGAELGMHEAELTALLVGVGGAGTVVRDYRVNKSQFSVFVELGDAESVARVMGVVRADSKRFHLRDGQIPLFLDVKRPPGQLGPHGGASGRRGGMGRGLGGGERGSLLNNGSNSRGGGNENSEHSKKGRPLGPDGAGRGRRREKGEK</sequence>
<dbReference type="GO" id="GO:1990904">
    <property type="term" value="C:ribonucleoprotein complex"/>
    <property type="evidence" value="ECO:0007669"/>
    <property type="project" value="TreeGrafter"/>
</dbReference>
<proteinExistence type="predicted"/>
<feature type="compositionally biased region" description="Basic residues" evidence="2">
    <location>
        <begin position="555"/>
        <end position="564"/>
    </location>
</feature>
<feature type="compositionally biased region" description="Low complexity" evidence="2">
    <location>
        <begin position="1"/>
        <end position="30"/>
    </location>
</feature>
<dbReference type="SUPFAM" id="SSF54427">
    <property type="entry name" value="NTF2-like"/>
    <property type="match status" value="1"/>
</dbReference>
<dbReference type="Proteomes" id="UP000355283">
    <property type="component" value="Unassembled WGS sequence"/>
</dbReference>
<accession>A0A4D9DD51</accession>
<dbReference type="GO" id="GO:0003729">
    <property type="term" value="F:mRNA binding"/>
    <property type="evidence" value="ECO:0007669"/>
    <property type="project" value="TreeGrafter"/>
</dbReference>
<feature type="compositionally biased region" description="Gly residues" evidence="2">
    <location>
        <begin position="500"/>
        <end position="521"/>
    </location>
</feature>
<feature type="compositionally biased region" description="Low complexity" evidence="2">
    <location>
        <begin position="331"/>
        <end position="350"/>
    </location>
</feature>
<dbReference type="PANTHER" id="PTHR10693">
    <property type="entry name" value="RAS GTPASE-ACTIVATING PROTEIN-BINDING PROTEIN"/>
    <property type="match status" value="1"/>
</dbReference>
<feature type="region of interest" description="Disordered" evidence="2">
    <location>
        <begin position="1"/>
        <end position="34"/>
    </location>
</feature>
<dbReference type="InterPro" id="IPR018222">
    <property type="entry name" value="Nuclear_transport_factor_2_euk"/>
</dbReference>
<feature type="compositionally biased region" description="Basic and acidic residues" evidence="2">
    <location>
        <begin position="351"/>
        <end position="361"/>
    </location>
</feature>
<reference evidence="4 5" key="1">
    <citation type="submission" date="2019-01" db="EMBL/GenBank/DDBJ databases">
        <title>Nuclear Genome Assembly of the Microalgal Biofuel strain Nannochloropsis salina CCMP1776.</title>
        <authorList>
            <person name="Hovde B."/>
        </authorList>
    </citation>
    <scope>NUCLEOTIDE SEQUENCE [LARGE SCALE GENOMIC DNA]</scope>
    <source>
        <strain evidence="4 5">CCMP1776</strain>
    </source>
</reference>
<evidence type="ECO:0000259" key="3">
    <source>
        <dbReference type="PROSITE" id="PS50177"/>
    </source>
</evidence>
<dbReference type="CDD" id="cd00780">
    <property type="entry name" value="NTF2"/>
    <property type="match status" value="1"/>
</dbReference>
<keyword evidence="5" id="KW-1185">Reference proteome</keyword>
<dbReference type="AlphaFoldDB" id="A0A4D9DD51"/>
<feature type="region of interest" description="Disordered" evidence="2">
    <location>
        <begin position="217"/>
        <end position="402"/>
    </location>
</feature>
<gene>
    <name evidence="4" type="ORF">NSK_002146</name>
</gene>
<dbReference type="Pfam" id="PF02136">
    <property type="entry name" value="NTF2"/>
    <property type="match status" value="1"/>
</dbReference>
<dbReference type="GO" id="GO:0005829">
    <property type="term" value="C:cytosol"/>
    <property type="evidence" value="ECO:0007669"/>
    <property type="project" value="TreeGrafter"/>
</dbReference>
<evidence type="ECO:0000256" key="1">
    <source>
        <dbReference type="ARBA" id="ARBA00022884"/>
    </source>
</evidence>
<feature type="compositionally biased region" description="Pro residues" evidence="2">
    <location>
        <begin position="170"/>
        <end position="186"/>
    </location>
</feature>
<feature type="compositionally biased region" description="Gly residues" evidence="2">
    <location>
        <begin position="310"/>
        <end position="319"/>
    </location>
</feature>
<evidence type="ECO:0000256" key="2">
    <source>
        <dbReference type="SAM" id="MobiDB-lite"/>
    </source>
</evidence>
<dbReference type="InterPro" id="IPR002075">
    <property type="entry name" value="NTF2_dom"/>
</dbReference>
<protein>
    <recommendedName>
        <fullName evidence="3">NTF2 domain-containing protein</fullName>
    </recommendedName>
</protein>